<evidence type="ECO:0000256" key="1">
    <source>
        <dbReference type="SAM" id="Phobius"/>
    </source>
</evidence>
<organism evidence="2">
    <name type="scientific">Octopus bimaculoides</name>
    <name type="common">California two-spotted octopus</name>
    <dbReference type="NCBI Taxonomy" id="37653"/>
    <lineage>
        <taxon>Eukaryota</taxon>
        <taxon>Metazoa</taxon>
        <taxon>Spiralia</taxon>
        <taxon>Lophotrochozoa</taxon>
        <taxon>Mollusca</taxon>
        <taxon>Cephalopoda</taxon>
        <taxon>Coleoidea</taxon>
        <taxon>Octopodiformes</taxon>
        <taxon>Octopoda</taxon>
        <taxon>Incirrata</taxon>
        <taxon>Octopodidae</taxon>
        <taxon>Octopus</taxon>
    </lineage>
</organism>
<evidence type="ECO:0000313" key="2">
    <source>
        <dbReference type="EMBL" id="KOF94818.1"/>
    </source>
</evidence>
<keyword evidence="1" id="KW-1133">Transmembrane helix</keyword>
<accession>A0A0L8HZX4</accession>
<feature type="transmembrane region" description="Helical" evidence="1">
    <location>
        <begin position="6"/>
        <end position="25"/>
    </location>
</feature>
<dbReference type="AlphaFoldDB" id="A0A0L8HZX4"/>
<protein>
    <submittedName>
        <fullName evidence="2">Uncharacterized protein</fullName>
    </submittedName>
</protein>
<proteinExistence type="predicted"/>
<dbReference type="EMBL" id="KQ416869">
    <property type="protein sequence ID" value="KOF94818.1"/>
    <property type="molecule type" value="Genomic_DNA"/>
</dbReference>
<gene>
    <name evidence="2" type="ORF">OCBIM_22000617mg</name>
</gene>
<dbReference type="PROSITE" id="PS51257">
    <property type="entry name" value="PROKAR_LIPOPROTEIN"/>
    <property type="match status" value="1"/>
</dbReference>
<name>A0A0L8HZX4_OCTBM</name>
<sequence length="62" mass="7751">MEEKFSGNLQFLFACFCCYIIYIYTHYQQHNDILRNRKNYDSNWLEINRCDDWKCISLTYHQ</sequence>
<keyword evidence="1" id="KW-0472">Membrane</keyword>
<keyword evidence="1" id="KW-0812">Transmembrane</keyword>
<reference evidence="2" key="1">
    <citation type="submission" date="2015-07" db="EMBL/GenBank/DDBJ databases">
        <title>MeaNS - Measles Nucleotide Surveillance Program.</title>
        <authorList>
            <person name="Tran T."/>
            <person name="Druce J."/>
        </authorList>
    </citation>
    <scope>NUCLEOTIDE SEQUENCE</scope>
    <source>
        <strain evidence="2">UCB-OBI-ISO-001</strain>
        <tissue evidence="2">Gonad</tissue>
    </source>
</reference>